<name>A0A7H9EL22_9LACO</name>
<dbReference type="InterPro" id="IPR023324">
    <property type="entry name" value="BH2638-like_sf"/>
</dbReference>
<dbReference type="Proteomes" id="UP000510886">
    <property type="component" value="Chromosome"/>
</dbReference>
<dbReference type="KEGG" id="lsw:GTO87_05305"/>
<organism evidence="1 2">
    <name type="scientific">Ligilactobacillus saerimneri</name>
    <dbReference type="NCBI Taxonomy" id="228229"/>
    <lineage>
        <taxon>Bacteria</taxon>
        <taxon>Bacillati</taxon>
        <taxon>Bacillota</taxon>
        <taxon>Bacilli</taxon>
        <taxon>Lactobacillales</taxon>
        <taxon>Lactobacillaceae</taxon>
        <taxon>Ligilactobacillus</taxon>
    </lineage>
</organism>
<evidence type="ECO:0000313" key="1">
    <source>
        <dbReference type="EMBL" id="QLL78069.1"/>
    </source>
</evidence>
<dbReference type="AlphaFoldDB" id="A0A7H9EL22"/>
<protein>
    <submittedName>
        <fullName evidence="1">Uncharacterized protein</fullName>
    </submittedName>
</protein>
<reference evidence="1 2" key="1">
    <citation type="submission" date="2020-01" db="EMBL/GenBank/DDBJ databases">
        <title>Complete and circular genome sequences of six lactobacillus isolates from horses.</title>
        <authorList>
            <person name="Hassan H.M."/>
        </authorList>
    </citation>
    <scope>NUCLEOTIDE SEQUENCE [LARGE SCALE GENOMIC DNA]</scope>
    <source>
        <strain evidence="1 2">1A</strain>
    </source>
</reference>
<dbReference type="SUPFAM" id="SSF158504">
    <property type="entry name" value="BH2638-like"/>
    <property type="match status" value="1"/>
</dbReference>
<dbReference type="GeneID" id="89599866"/>
<dbReference type="NCBIfam" id="NF003353">
    <property type="entry name" value="PRK04387.1"/>
    <property type="match status" value="1"/>
</dbReference>
<dbReference type="Pfam" id="PF05256">
    <property type="entry name" value="UPF0223"/>
    <property type="match status" value="1"/>
</dbReference>
<proteinExistence type="predicted"/>
<dbReference type="EMBL" id="CP047418">
    <property type="protein sequence ID" value="QLL78069.1"/>
    <property type="molecule type" value="Genomic_DNA"/>
</dbReference>
<evidence type="ECO:0000313" key="2">
    <source>
        <dbReference type="Proteomes" id="UP000510886"/>
    </source>
</evidence>
<dbReference type="Gene3D" id="1.10.220.80">
    <property type="entry name" value="BH2638-like"/>
    <property type="match status" value="1"/>
</dbReference>
<dbReference type="RefSeq" id="WP_009551838.1">
    <property type="nucleotide sequence ID" value="NZ_CANCVW010000018.1"/>
</dbReference>
<sequence length="96" mass="11260">MKENYAYPLFDDWTTDEIIIMVDFFATVEKVYTTGIKPSEFARHLDAYRQVEPSKMRQKQLDRQFQAASGLSIYQAVKAYEEQQNNKLVRIASGRM</sequence>
<accession>A0A7H9EL22</accession>
<gene>
    <name evidence="1" type="ORF">GTO87_05305</name>
</gene>
<dbReference type="InterPro" id="IPR007920">
    <property type="entry name" value="UPF0223"/>
</dbReference>